<proteinExistence type="predicted"/>
<dbReference type="Proteomes" id="UP000321570">
    <property type="component" value="Unassembled WGS sequence"/>
</dbReference>
<gene>
    <name evidence="1" type="ORF">WMSIL1_LOCUS12163</name>
</gene>
<dbReference type="GO" id="GO:0035556">
    <property type="term" value="P:intracellular signal transduction"/>
    <property type="evidence" value="ECO:0007669"/>
    <property type="project" value="TreeGrafter"/>
</dbReference>
<dbReference type="AlphaFoldDB" id="A0A564Z332"/>
<dbReference type="SUPFAM" id="SSF56112">
    <property type="entry name" value="Protein kinase-like (PK-like)"/>
    <property type="match status" value="1"/>
</dbReference>
<dbReference type="GO" id="GO:0005634">
    <property type="term" value="C:nucleus"/>
    <property type="evidence" value="ECO:0007669"/>
    <property type="project" value="TreeGrafter"/>
</dbReference>
<dbReference type="PANTHER" id="PTHR24419">
    <property type="entry name" value="INTERLEUKIN-1 RECEPTOR-ASSOCIATED KINASE"/>
    <property type="match status" value="1"/>
</dbReference>
<dbReference type="GO" id="GO:0000278">
    <property type="term" value="P:mitotic cell cycle"/>
    <property type="evidence" value="ECO:0007669"/>
    <property type="project" value="TreeGrafter"/>
</dbReference>
<protein>
    <recommendedName>
        <fullName evidence="3">Non-specific serine/threonine protein kinase</fullName>
    </recommendedName>
</protein>
<name>A0A564Z332_HYMDI</name>
<dbReference type="Gene3D" id="1.10.510.10">
    <property type="entry name" value="Transferase(Phosphotransferase) domain 1"/>
    <property type="match status" value="1"/>
</dbReference>
<sequence length="230" mass="25367">MPSFLLAACRVFERNGKCRGYKIDSLPEAQKWVAMEFNDCGHTLHGELPSCAVGRLSVFAQTVLAMAVAERQLCLEHRDLHMDNVLIRPRLKGNAMGAGCDTDAPSSTLDGTVHQPCAGPSVSIIDFTFSRLNMNATYLSSNKTLLKEVQNGASGSYEKRFKPRGNCIWLGVIAEYLKTAEPTVTQCEVHHSSVTNLETKWNAILNLLKTSKSAVDFVKKAQTEAKFLFL</sequence>
<evidence type="ECO:0000313" key="1">
    <source>
        <dbReference type="EMBL" id="VUZ53937.1"/>
    </source>
</evidence>
<dbReference type="Pfam" id="PF12330">
    <property type="entry name" value="Haspin_kinase"/>
    <property type="match status" value="1"/>
</dbReference>
<evidence type="ECO:0000313" key="2">
    <source>
        <dbReference type="Proteomes" id="UP000321570"/>
    </source>
</evidence>
<keyword evidence="2" id="KW-1185">Reference proteome</keyword>
<evidence type="ECO:0008006" key="3">
    <source>
        <dbReference type="Google" id="ProtNLM"/>
    </source>
</evidence>
<dbReference type="InterPro" id="IPR011009">
    <property type="entry name" value="Kinase-like_dom_sf"/>
</dbReference>
<dbReference type="GO" id="GO:0005737">
    <property type="term" value="C:cytoplasm"/>
    <property type="evidence" value="ECO:0007669"/>
    <property type="project" value="TreeGrafter"/>
</dbReference>
<accession>A0A564Z332</accession>
<organism evidence="1 2">
    <name type="scientific">Hymenolepis diminuta</name>
    <name type="common">Rat tapeworm</name>
    <dbReference type="NCBI Taxonomy" id="6216"/>
    <lineage>
        <taxon>Eukaryota</taxon>
        <taxon>Metazoa</taxon>
        <taxon>Spiralia</taxon>
        <taxon>Lophotrochozoa</taxon>
        <taxon>Platyhelminthes</taxon>
        <taxon>Cestoda</taxon>
        <taxon>Eucestoda</taxon>
        <taxon>Cyclophyllidea</taxon>
        <taxon>Hymenolepididae</taxon>
        <taxon>Hymenolepis</taxon>
    </lineage>
</organism>
<dbReference type="GO" id="GO:0072354">
    <property type="term" value="F:histone H3T3 kinase activity"/>
    <property type="evidence" value="ECO:0007669"/>
    <property type="project" value="TreeGrafter"/>
</dbReference>
<dbReference type="PANTHER" id="PTHR24419:SF18">
    <property type="entry name" value="SERINE_THREONINE-PROTEIN KINASE HASPIN"/>
    <property type="match status" value="1"/>
</dbReference>
<dbReference type="EMBL" id="CABIJS010000588">
    <property type="protein sequence ID" value="VUZ53937.1"/>
    <property type="molecule type" value="Genomic_DNA"/>
</dbReference>
<reference evidence="1 2" key="1">
    <citation type="submission" date="2019-07" db="EMBL/GenBank/DDBJ databases">
        <authorList>
            <person name="Jastrzebski P J."/>
            <person name="Paukszto L."/>
            <person name="Jastrzebski P J."/>
        </authorList>
    </citation>
    <scope>NUCLEOTIDE SEQUENCE [LARGE SCALE GENOMIC DNA]</scope>
    <source>
        <strain evidence="1 2">WMS-il1</strain>
    </source>
</reference>